<accession>A0A061S3S5</accession>
<reference evidence="2" key="1">
    <citation type="submission" date="2014-05" db="EMBL/GenBank/DDBJ databases">
        <title>The transcriptome of the halophilic microalga Tetraselmis sp. GSL018 isolated from the Great Salt Lake, Utah.</title>
        <authorList>
            <person name="Jinkerson R.E."/>
            <person name="D'Adamo S."/>
            <person name="Posewitz M.C."/>
        </authorList>
    </citation>
    <scope>NUCLEOTIDE SEQUENCE</scope>
    <source>
        <strain evidence="2">GSL018</strain>
    </source>
</reference>
<dbReference type="PANTHER" id="PTHR37766">
    <property type="entry name" value="OS01G0897100 PROTEIN"/>
    <property type="match status" value="1"/>
</dbReference>
<feature type="region of interest" description="Disordered" evidence="1">
    <location>
        <begin position="330"/>
        <end position="362"/>
    </location>
</feature>
<feature type="compositionally biased region" description="Acidic residues" evidence="1">
    <location>
        <begin position="245"/>
        <end position="254"/>
    </location>
</feature>
<gene>
    <name evidence="2" type="ORF">TSPGSL018_11747</name>
</gene>
<dbReference type="PANTHER" id="PTHR37766:SF1">
    <property type="entry name" value="OS01G0897100 PROTEIN"/>
    <property type="match status" value="1"/>
</dbReference>
<feature type="compositionally biased region" description="Basic residues" evidence="1">
    <location>
        <begin position="340"/>
        <end position="350"/>
    </location>
</feature>
<protein>
    <submittedName>
        <fullName evidence="2">Uncharacterized protein</fullName>
    </submittedName>
</protein>
<proteinExistence type="predicted"/>
<organism evidence="2">
    <name type="scientific">Tetraselmis sp. GSL018</name>
    <dbReference type="NCBI Taxonomy" id="582737"/>
    <lineage>
        <taxon>Eukaryota</taxon>
        <taxon>Viridiplantae</taxon>
        <taxon>Chlorophyta</taxon>
        <taxon>core chlorophytes</taxon>
        <taxon>Chlorodendrophyceae</taxon>
        <taxon>Chlorodendrales</taxon>
        <taxon>Chlorodendraceae</taxon>
        <taxon>Tetraselmis</taxon>
    </lineage>
</organism>
<evidence type="ECO:0000313" key="2">
    <source>
        <dbReference type="EMBL" id="JAC79827.1"/>
    </source>
</evidence>
<evidence type="ECO:0000256" key="1">
    <source>
        <dbReference type="SAM" id="MobiDB-lite"/>
    </source>
</evidence>
<dbReference type="AlphaFoldDB" id="A0A061S3S5"/>
<sequence length="428" mass="47643">MLCEEEPRAVGRVIAAHPHVLKDFFARRPGAMQIWFGQFSMAGIPGFRGGAKGLARFALARREEAWQHLVWEGKHPQAPVTVAAKPHYFCELSVSRTVRNLLLRCDGFLESHEMRECIEEGDFLVLDSEYFAKALLEACESGETLGRDAAQLMSSSALELPFWRLARKLLHLLDERDLLRVVNGLDRGRHEPKPEDRGRSRASVLPAELLAFAEQWERLDDALLFNALAANPRQLLALLRGQQQQEEEDEEEGNAEGGSCGLRGVEELCMGLRSPPACDAFAGSAEAASVRELLLESWAHLCVADLCARKGPEALSSLLRRSGLQCEAGDESRARLSEHARRKKRRRKSHERPSRRLEPEWALEGAGEGLPATWLVTLSGDPRWEGVKLRGSEAAEELRGRALARWCSASEGRGVAEAPRVRESRDPA</sequence>
<dbReference type="EMBL" id="GBEZ01005484">
    <property type="protein sequence ID" value="JAC79827.1"/>
    <property type="molecule type" value="Transcribed_RNA"/>
</dbReference>
<feature type="compositionally biased region" description="Basic and acidic residues" evidence="1">
    <location>
        <begin position="330"/>
        <end position="339"/>
    </location>
</feature>
<feature type="region of interest" description="Disordered" evidence="1">
    <location>
        <begin position="240"/>
        <end position="259"/>
    </location>
</feature>
<name>A0A061S3S5_9CHLO</name>